<feature type="chain" id="PRO_5038827231" evidence="2">
    <location>
        <begin position="29"/>
        <end position="319"/>
    </location>
</feature>
<proteinExistence type="inferred from homology"/>
<comment type="similarity">
    <text evidence="1">Belongs to the UPF0065 (bug) family.</text>
</comment>
<evidence type="ECO:0000313" key="3">
    <source>
        <dbReference type="EMBL" id="UZF86098.1"/>
    </source>
</evidence>
<dbReference type="PANTHER" id="PTHR42928">
    <property type="entry name" value="TRICARBOXYLATE-BINDING PROTEIN"/>
    <property type="match status" value="1"/>
</dbReference>
<name>A0A9E8CRI0_9HYPH</name>
<dbReference type="CDD" id="cd07012">
    <property type="entry name" value="PBP2_Bug_TTT"/>
    <property type="match status" value="1"/>
</dbReference>
<dbReference type="InterPro" id="IPR005064">
    <property type="entry name" value="BUG"/>
</dbReference>
<dbReference type="PANTHER" id="PTHR42928:SF5">
    <property type="entry name" value="BLR1237 PROTEIN"/>
    <property type="match status" value="1"/>
</dbReference>
<sequence>MNITKFGEILRCGLAALAFAASASAAFAFPTKPIRFIVCTVPGGATDVTTRIVAQKMSEKIGQQIIVENKPGGDTLLGILHVKEQPADGYTILAQSLNFNTLPYIKNNPGYAPSDFIGIGNMSTIPFLMVVGGTQPDKTLGEYVARAQKEKLTYGHGGVAGAPQIAADLFLKAYGLKEIEVPYKGNGAVMPDIMAGRTSMFFDAYVSSGEFIRSGKMRALAVAAPNRIAPLPDVPTFKELGKDFSFGVWLGLLARKETPPDVVKALSDALKAALEDLGPRFRSEGADPTFVTSQEFTAQLAKEYSDMGKLASDLKWEKQ</sequence>
<evidence type="ECO:0000256" key="1">
    <source>
        <dbReference type="ARBA" id="ARBA00006987"/>
    </source>
</evidence>
<dbReference type="EMBL" id="CP102774">
    <property type="protein sequence ID" value="UZF86098.1"/>
    <property type="molecule type" value="Genomic_DNA"/>
</dbReference>
<dbReference type="SUPFAM" id="SSF53850">
    <property type="entry name" value="Periplasmic binding protein-like II"/>
    <property type="match status" value="1"/>
</dbReference>
<dbReference type="Pfam" id="PF03401">
    <property type="entry name" value="TctC"/>
    <property type="match status" value="1"/>
</dbReference>
<organism evidence="3">
    <name type="scientific">Bosea sp. NBC_00436</name>
    <dbReference type="NCBI Taxonomy" id="2969620"/>
    <lineage>
        <taxon>Bacteria</taxon>
        <taxon>Pseudomonadati</taxon>
        <taxon>Pseudomonadota</taxon>
        <taxon>Alphaproteobacteria</taxon>
        <taxon>Hyphomicrobiales</taxon>
        <taxon>Boseaceae</taxon>
        <taxon>Bosea</taxon>
    </lineage>
</organism>
<dbReference type="PIRSF" id="PIRSF017082">
    <property type="entry name" value="YflP"/>
    <property type="match status" value="1"/>
</dbReference>
<dbReference type="Gene3D" id="3.40.190.150">
    <property type="entry name" value="Bordetella uptake gene, domain 1"/>
    <property type="match status" value="1"/>
</dbReference>
<gene>
    <name evidence="3" type="ORF">NWE54_20150</name>
</gene>
<accession>A0A9E8CRI0</accession>
<reference evidence="3" key="1">
    <citation type="submission" date="2022-08" db="EMBL/GenBank/DDBJ databases">
        <title>Complete Genome Sequences of 2 Bosea sp. soil isolates.</title>
        <authorList>
            <person name="Alvarez Arevalo M."/>
            <person name="Sterndorff E.B."/>
            <person name="Faurdal D."/>
            <person name="Joergensen T.S."/>
            <person name="Weber T."/>
        </authorList>
    </citation>
    <scope>NUCLEOTIDE SEQUENCE</scope>
    <source>
        <strain evidence="3">NBC_00436</strain>
    </source>
</reference>
<dbReference type="AlphaFoldDB" id="A0A9E8CRI0"/>
<keyword evidence="2" id="KW-0732">Signal</keyword>
<dbReference type="Gene3D" id="3.40.190.10">
    <property type="entry name" value="Periplasmic binding protein-like II"/>
    <property type="match status" value="1"/>
</dbReference>
<dbReference type="InterPro" id="IPR042100">
    <property type="entry name" value="Bug_dom1"/>
</dbReference>
<feature type="signal peptide" evidence="2">
    <location>
        <begin position="1"/>
        <end position="28"/>
    </location>
</feature>
<evidence type="ECO:0000256" key="2">
    <source>
        <dbReference type="SAM" id="SignalP"/>
    </source>
</evidence>
<protein>
    <submittedName>
        <fullName evidence="3">Tripartite tricarboxylate transporter substrate binding protein</fullName>
    </submittedName>
</protein>